<name>A0A8S1KH25_9CILI</name>
<dbReference type="EMBL" id="CAJJDN010000006">
    <property type="protein sequence ID" value="CAD8052172.1"/>
    <property type="molecule type" value="Genomic_DNA"/>
</dbReference>
<comment type="caution">
    <text evidence="1">The sequence shown here is derived from an EMBL/GenBank/DDBJ whole genome shotgun (WGS) entry which is preliminary data.</text>
</comment>
<dbReference type="OrthoDB" id="322010at2759"/>
<evidence type="ECO:0000313" key="1">
    <source>
        <dbReference type="EMBL" id="CAD8052172.1"/>
    </source>
</evidence>
<dbReference type="Proteomes" id="UP000692954">
    <property type="component" value="Unassembled WGS sequence"/>
</dbReference>
<keyword evidence="2" id="KW-1185">Reference proteome</keyword>
<reference evidence="1" key="1">
    <citation type="submission" date="2021-01" db="EMBL/GenBank/DDBJ databases">
        <authorList>
            <consortium name="Genoscope - CEA"/>
            <person name="William W."/>
        </authorList>
    </citation>
    <scope>NUCLEOTIDE SEQUENCE</scope>
</reference>
<proteinExistence type="predicted"/>
<protein>
    <submittedName>
        <fullName evidence="1">Uncharacterized protein</fullName>
    </submittedName>
</protein>
<sequence>MSEFNIRQLLYQEKYQQDSQYYLKFKAYILDVQKNCKKQEFTAWIEIKEIVNERQRLILFTKDWLRSFPASKIKNKKKQGKEIIVIWEIPINHMFFPCPQTKIVEGQILFYNLKKLTLTYKRNDDQENVQKKEYKILFEKFYLEKPFNQSNKDVMNDELKEYALYQQILVGGQIQIKILGKNTLFKENESIEIKLEGNFSQIIPSEFKAHLCEKIIFEGKVLSERRLCELQKKEQKNEDNTLVTFTSSINQVANQMRLLYLGSQIQCHHIIKINIQLKKKFFFDCCNRIFNIIIPIEVIDQNQEIRIVQENENNFGIYNLVQNNEIKAKLCPQLCDNYKSYMKTKIIQIR</sequence>
<organism evidence="1 2">
    <name type="scientific">Paramecium sonneborni</name>
    <dbReference type="NCBI Taxonomy" id="65129"/>
    <lineage>
        <taxon>Eukaryota</taxon>
        <taxon>Sar</taxon>
        <taxon>Alveolata</taxon>
        <taxon>Ciliophora</taxon>
        <taxon>Intramacronucleata</taxon>
        <taxon>Oligohymenophorea</taxon>
        <taxon>Peniculida</taxon>
        <taxon>Parameciidae</taxon>
        <taxon>Paramecium</taxon>
    </lineage>
</organism>
<dbReference type="AlphaFoldDB" id="A0A8S1KH25"/>
<accession>A0A8S1KH25</accession>
<gene>
    <name evidence="1" type="ORF">PSON_ATCC_30995.1.T0060320</name>
</gene>
<evidence type="ECO:0000313" key="2">
    <source>
        <dbReference type="Proteomes" id="UP000692954"/>
    </source>
</evidence>